<dbReference type="AlphaFoldDB" id="F2NHW8"/>
<dbReference type="RefSeq" id="WP_013706563.1">
    <property type="nucleotide sequence ID" value="NC_015388.1"/>
</dbReference>
<feature type="transmembrane region" description="Helical" evidence="2">
    <location>
        <begin position="524"/>
        <end position="541"/>
    </location>
</feature>
<dbReference type="GO" id="GO:0008168">
    <property type="term" value="F:methyltransferase activity"/>
    <property type="evidence" value="ECO:0007669"/>
    <property type="project" value="UniProtKB-KW"/>
</dbReference>
<reference evidence="3 4" key="1">
    <citation type="journal article" date="2011" name="Stand. Genomic Sci.">
        <title>Complete genome sequence of the acetate-degrading sulfate reducer Desulfobacca acetoxidans type strain (ASRB2).</title>
        <authorList>
            <person name="Goker M."/>
            <person name="Teshima H."/>
            <person name="Lapidus A."/>
            <person name="Nolan M."/>
            <person name="Lucas S."/>
            <person name="Hammon N."/>
            <person name="Deshpande S."/>
            <person name="Cheng J.F."/>
            <person name="Tapia R."/>
            <person name="Han C."/>
            <person name="Goodwin L."/>
            <person name="Pitluck S."/>
            <person name="Huntemann M."/>
            <person name="Liolios K."/>
            <person name="Ivanova N."/>
            <person name="Pagani I."/>
            <person name="Mavromatis K."/>
            <person name="Ovchinikova G."/>
            <person name="Pati A."/>
            <person name="Chen A."/>
            <person name="Palaniappan K."/>
            <person name="Land M."/>
            <person name="Hauser L."/>
            <person name="Brambilla E.M."/>
            <person name="Rohde M."/>
            <person name="Spring S."/>
            <person name="Detter J.C."/>
            <person name="Woyke T."/>
            <person name="Bristow J."/>
            <person name="Eisen J.A."/>
            <person name="Markowitz V."/>
            <person name="Hugenholtz P."/>
            <person name="Kyrpides N.C."/>
            <person name="Klenk H.P."/>
        </authorList>
    </citation>
    <scope>NUCLEOTIDE SEQUENCE [LARGE SCALE GENOMIC DNA]</scope>
    <source>
        <strain evidence="4">ATCC 700848 / DSM 11109 / ASRB2</strain>
    </source>
</reference>
<dbReference type="PANTHER" id="PTHR11558">
    <property type="entry name" value="SPERMIDINE/SPERMINE SYNTHASE"/>
    <property type="match status" value="1"/>
</dbReference>
<dbReference type="STRING" id="880072.Desac_1601"/>
<feature type="transmembrane region" description="Helical" evidence="2">
    <location>
        <begin position="167"/>
        <end position="189"/>
    </location>
</feature>
<dbReference type="OrthoDB" id="8171135at2"/>
<proteinExistence type="predicted"/>
<feature type="transmembrane region" description="Helical" evidence="2">
    <location>
        <begin position="21"/>
        <end position="41"/>
    </location>
</feature>
<evidence type="ECO:0000256" key="2">
    <source>
        <dbReference type="SAM" id="Phobius"/>
    </source>
</evidence>
<evidence type="ECO:0000313" key="4">
    <source>
        <dbReference type="Proteomes" id="UP000000483"/>
    </source>
</evidence>
<dbReference type="eggNOG" id="COG0421">
    <property type="taxonomic scope" value="Bacteria"/>
</dbReference>
<dbReference type="GO" id="GO:0005829">
    <property type="term" value="C:cytosol"/>
    <property type="evidence" value="ECO:0007669"/>
    <property type="project" value="TreeGrafter"/>
</dbReference>
<protein>
    <submittedName>
        <fullName evidence="3">Methyltransferase type 12</fullName>
    </submittedName>
</protein>
<dbReference type="GO" id="GO:0032259">
    <property type="term" value="P:methylation"/>
    <property type="evidence" value="ECO:0007669"/>
    <property type="project" value="UniProtKB-KW"/>
</dbReference>
<feature type="transmembrane region" description="Helical" evidence="2">
    <location>
        <begin position="127"/>
        <end position="146"/>
    </location>
</feature>
<keyword evidence="3" id="KW-0489">Methyltransferase</keyword>
<dbReference type="InterPro" id="IPR001045">
    <property type="entry name" value="Spermi_synthase"/>
</dbReference>
<dbReference type="EMBL" id="CP002629">
    <property type="protein sequence ID" value="AEB09453.1"/>
    <property type="molecule type" value="Genomic_DNA"/>
</dbReference>
<name>F2NHW8_DESAR</name>
<keyword evidence="3" id="KW-0808">Transferase</keyword>
<reference evidence="4" key="2">
    <citation type="submission" date="2011-03" db="EMBL/GenBank/DDBJ databases">
        <title>The complete genome of Desulfobacca acetoxidans DSM 11109.</title>
        <authorList>
            <consortium name="US DOE Joint Genome Institute (JGI-PGF)"/>
            <person name="Lucas S."/>
            <person name="Copeland A."/>
            <person name="Lapidus A."/>
            <person name="Bruce D."/>
            <person name="Goodwin L."/>
            <person name="Pitluck S."/>
            <person name="Peters L."/>
            <person name="Kyrpides N."/>
            <person name="Mavromatis K."/>
            <person name="Ivanova N."/>
            <person name="Ovchinnikova G."/>
            <person name="Teshima H."/>
            <person name="Detter J.C."/>
            <person name="Han C."/>
            <person name="Land M."/>
            <person name="Hauser L."/>
            <person name="Markowitz V."/>
            <person name="Cheng J.-F."/>
            <person name="Hugenholtz P."/>
            <person name="Woyke T."/>
            <person name="Wu D."/>
            <person name="Spring S."/>
            <person name="Schueler E."/>
            <person name="Brambilla E."/>
            <person name="Klenk H.-P."/>
            <person name="Eisen J.A."/>
        </authorList>
    </citation>
    <scope>NUCLEOTIDE SEQUENCE [LARGE SCALE GENOMIC DNA]</scope>
    <source>
        <strain evidence="4">ATCC 700848 / DSM 11109 / ASRB2</strain>
    </source>
</reference>
<feature type="transmembrane region" description="Helical" evidence="2">
    <location>
        <begin position="683"/>
        <end position="713"/>
    </location>
</feature>
<feature type="transmembrane region" description="Helical" evidence="2">
    <location>
        <begin position="553"/>
        <end position="570"/>
    </location>
</feature>
<feature type="transmembrane region" description="Helical" evidence="2">
    <location>
        <begin position="79"/>
        <end position="96"/>
    </location>
</feature>
<dbReference type="Gene3D" id="3.40.50.150">
    <property type="entry name" value="Vaccinia Virus protein VP39"/>
    <property type="match status" value="1"/>
</dbReference>
<keyword evidence="2" id="KW-0472">Membrane</keyword>
<dbReference type="SUPFAM" id="SSF53335">
    <property type="entry name" value="S-adenosyl-L-methionine-dependent methyltransferases"/>
    <property type="match status" value="1"/>
</dbReference>
<gene>
    <name evidence="3" type="ordered locus">Desac_1601</name>
</gene>
<keyword evidence="2" id="KW-0812">Transmembrane</keyword>
<dbReference type="PANTHER" id="PTHR11558:SF11">
    <property type="entry name" value="SPERMIDINE SYNTHASE"/>
    <property type="match status" value="1"/>
</dbReference>
<keyword evidence="1" id="KW-0745">Spermidine biosynthesis</keyword>
<accession>F2NHW8</accession>
<dbReference type="Proteomes" id="UP000000483">
    <property type="component" value="Chromosome"/>
</dbReference>
<dbReference type="InterPro" id="IPR029063">
    <property type="entry name" value="SAM-dependent_MTases_sf"/>
</dbReference>
<feature type="transmembrane region" description="Helical" evidence="2">
    <location>
        <begin position="646"/>
        <end position="671"/>
    </location>
</feature>
<feature type="transmembrane region" description="Helical" evidence="2">
    <location>
        <begin position="47"/>
        <end position="67"/>
    </location>
</feature>
<keyword evidence="2" id="KW-1133">Transmembrane helix</keyword>
<dbReference type="Pfam" id="PF01564">
    <property type="entry name" value="Spermine_synth"/>
    <property type="match status" value="1"/>
</dbReference>
<evidence type="ECO:0000313" key="3">
    <source>
        <dbReference type="EMBL" id="AEB09453.1"/>
    </source>
</evidence>
<dbReference type="HOGENOM" id="CLU_386210_0_0_7"/>
<dbReference type="KEGG" id="dao:Desac_1601"/>
<sequence length="737" mass="82183">MSVDQGKSTGADYYGPANITLAIFLVSVLGLFLEMLLIRWISTEIRIFAYLQNTILVVCFLGLGIGCFTSKKPVALRKLLLIPLFFLILLIAIPQTKEVLGNISQMLSNLGDLVIWHSVIVSNLWEALFYLIAGLLLTFLLMVLIVDIFIPLGRLLGRLIDAHPQTIWAYSVNVAGSLIGTWLFVLLSVLHQPPVIWLIVMAFFLFFFLEWGNKGKIDFALLLGIIIFSWLASQENSLEILWSPYQKLVLKESSCQKKEAGKFNLTVNNTNYQALLDLSEKNVKSHPNKFSSEMMGLSQYDIPLILHPRPQSFLVVGAGSGNDAAAGIRHNIKKITAVEIDPAIISLGRRYHPEKPYDSPTVQVVNDDARSFFATCQGKYDVISFGLLDSHTTTAMTNARLDHYVYTRESLERAKSLLAPGGIIVLSFEAQKPFIADRMASILSEVFQEYPLCFCIPYSNYGWGGVIFIAGDLITVRKQIDNNKRFAALIEKWQNTKPVPLTYTTKVTTDDWPYIYLQTPTIPILYYLLAGMMFLLLIRCGKYFSLKQLFSEWRLSHWHFFFLGAAFLLLEVQNISKAAVALGNTWEVNAVIVSGVLVMILVANFLAAIFPKLPLKVTYVALILSCLTLYFLDLSRFAFLPYFSKVVVVGGLTTLPIVFSGIVFIRSFAVVVGKDTALGANLIGALVGAMLQSVTFITGIKALLLFVAGLYFLSMLTQPPTLLKQPFPKGEPTPQIT</sequence>
<evidence type="ECO:0000256" key="1">
    <source>
        <dbReference type="ARBA" id="ARBA00023066"/>
    </source>
</evidence>
<feature type="transmembrane region" description="Helical" evidence="2">
    <location>
        <begin position="617"/>
        <end position="640"/>
    </location>
</feature>
<organism evidence="3 4">
    <name type="scientific">Desulfobacca acetoxidans (strain ATCC 700848 / DSM 11109 / ASRB2)</name>
    <dbReference type="NCBI Taxonomy" id="880072"/>
    <lineage>
        <taxon>Bacteria</taxon>
        <taxon>Pseudomonadati</taxon>
        <taxon>Thermodesulfobacteriota</taxon>
        <taxon>Desulfobaccia</taxon>
        <taxon>Desulfobaccales</taxon>
        <taxon>Desulfobaccaceae</taxon>
        <taxon>Desulfobacca</taxon>
    </lineage>
</organism>
<dbReference type="GO" id="GO:0004766">
    <property type="term" value="F:spermidine synthase activity"/>
    <property type="evidence" value="ECO:0007669"/>
    <property type="project" value="TreeGrafter"/>
</dbReference>
<feature type="transmembrane region" description="Helical" evidence="2">
    <location>
        <begin position="195"/>
        <end position="212"/>
    </location>
</feature>
<dbReference type="CDD" id="cd02440">
    <property type="entry name" value="AdoMet_MTases"/>
    <property type="match status" value="1"/>
</dbReference>
<feature type="transmembrane region" description="Helical" evidence="2">
    <location>
        <begin position="590"/>
        <end position="610"/>
    </location>
</feature>
<dbReference type="GO" id="GO:0008295">
    <property type="term" value="P:spermidine biosynthetic process"/>
    <property type="evidence" value="ECO:0007669"/>
    <property type="project" value="UniProtKB-KW"/>
</dbReference>
<keyword evidence="4" id="KW-1185">Reference proteome</keyword>